<feature type="transmembrane region" description="Helical" evidence="6">
    <location>
        <begin position="442"/>
        <end position="462"/>
    </location>
</feature>
<keyword evidence="2" id="KW-0813">Transport</keyword>
<keyword evidence="3 6" id="KW-0812">Transmembrane</keyword>
<dbReference type="Pfam" id="PF07690">
    <property type="entry name" value="MFS_1"/>
    <property type="match status" value="1"/>
</dbReference>
<dbReference type="PANTHER" id="PTHR43791:SF6">
    <property type="entry name" value="TRANSPORTER, PUTATIVE (AFU_ORTHOLOGUE AFUA_1G16690)-RELATED"/>
    <property type="match status" value="1"/>
</dbReference>
<comment type="subcellular location">
    <subcellularLocation>
        <location evidence="1">Membrane</location>
        <topology evidence="1">Multi-pass membrane protein</topology>
    </subcellularLocation>
</comment>
<feature type="transmembrane region" description="Helical" evidence="6">
    <location>
        <begin position="169"/>
        <end position="187"/>
    </location>
</feature>
<dbReference type="Proteomes" id="UP000076154">
    <property type="component" value="Unassembled WGS sequence"/>
</dbReference>
<feature type="transmembrane region" description="Helical" evidence="6">
    <location>
        <begin position="474"/>
        <end position="492"/>
    </location>
</feature>
<reference evidence="8" key="1">
    <citation type="submission" date="2018-04" db="EMBL/GenBank/DDBJ databases">
        <title>Whole genome sequencing of Hypsizygus marmoreus.</title>
        <authorList>
            <person name="Choi I.-G."/>
            <person name="Min B."/>
            <person name="Kim J.-G."/>
            <person name="Kim S."/>
            <person name="Oh Y.-L."/>
            <person name="Kong W.-S."/>
            <person name="Park H."/>
            <person name="Jeong J."/>
            <person name="Song E.-S."/>
        </authorList>
    </citation>
    <scope>NUCLEOTIDE SEQUENCE [LARGE SCALE GENOMIC DNA]</scope>
    <source>
        <strain evidence="8">51987-8</strain>
    </source>
</reference>
<gene>
    <name evidence="8" type="ORF">Hypma_010249</name>
</gene>
<name>A0A369JUZ1_HYPMA</name>
<dbReference type="InterPro" id="IPR020846">
    <property type="entry name" value="MFS_dom"/>
</dbReference>
<feature type="transmembrane region" description="Helical" evidence="6">
    <location>
        <begin position="320"/>
        <end position="340"/>
    </location>
</feature>
<proteinExistence type="predicted"/>
<dbReference type="InterPro" id="IPR011701">
    <property type="entry name" value="MFS"/>
</dbReference>
<evidence type="ECO:0000256" key="5">
    <source>
        <dbReference type="ARBA" id="ARBA00023136"/>
    </source>
</evidence>
<keyword evidence="4 6" id="KW-1133">Transmembrane helix</keyword>
<dbReference type="PROSITE" id="PS50850">
    <property type="entry name" value="MFS"/>
    <property type="match status" value="1"/>
</dbReference>
<dbReference type="SUPFAM" id="SSF103473">
    <property type="entry name" value="MFS general substrate transporter"/>
    <property type="match status" value="1"/>
</dbReference>
<sequence>MSLYSGQLSEDYEDRPLLSSRHTLTQQRFGDGINDDTELLEESLELDLDAKFGDKDARNELERALLRKLDARMSILVLIYILNYIDRNNAAAARLRGFEEDLRLEGNQFASILSILYVGYILMQIPSNMLLNYFGRPSIYLPSCMVIWGGISVLTGFTTNFFGALCTRFFLGFVEAAFFPGALFLISKWYKRNELSQRTAYLYCGNLISNAFGTLIASGILDRMDGILGFAAWRWLFFIEGSSTILVAILAIFILPDFPENTTGWLTEAERALALHRMVEDAGADEELTAHAGTLDTLESSKHLDLNRRGLRMALEDWKVWWLTLAMGSMTISLSFNAFFPTLSATMGYSGMTTLLLCSPPWIFATGVALIVSRHSDSTSERYWHITLSLLIGIMGFLLAMSTMNITIRYLSLFLMAQSYAGYVCFLAWASGTISRPSSKRAVALAVINSGATVGNIIGSYVWPSSWGPTYSRSYVICTLTGLMAVGMCYVFRRRLVLLNTASGRGGYKYSL</sequence>
<dbReference type="GO" id="GO:0016020">
    <property type="term" value="C:membrane"/>
    <property type="evidence" value="ECO:0007669"/>
    <property type="project" value="UniProtKB-SubCell"/>
</dbReference>
<comment type="caution">
    <text evidence="8">The sequence shown here is derived from an EMBL/GenBank/DDBJ whole genome shotgun (WGS) entry which is preliminary data.</text>
</comment>
<evidence type="ECO:0000256" key="4">
    <source>
        <dbReference type="ARBA" id="ARBA00022989"/>
    </source>
</evidence>
<dbReference type="GO" id="GO:0022857">
    <property type="term" value="F:transmembrane transporter activity"/>
    <property type="evidence" value="ECO:0007669"/>
    <property type="project" value="InterPro"/>
</dbReference>
<dbReference type="FunFam" id="1.20.1250.20:FF:000057">
    <property type="entry name" value="MFS general substrate transporter"/>
    <property type="match status" value="1"/>
</dbReference>
<dbReference type="EMBL" id="LUEZ02000049">
    <property type="protein sequence ID" value="RDB22566.1"/>
    <property type="molecule type" value="Genomic_DNA"/>
</dbReference>
<accession>A0A369JUZ1</accession>
<evidence type="ECO:0000256" key="2">
    <source>
        <dbReference type="ARBA" id="ARBA00022448"/>
    </source>
</evidence>
<evidence type="ECO:0000256" key="6">
    <source>
        <dbReference type="SAM" id="Phobius"/>
    </source>
</evidence>
<dbReference type="FunFam" id="1.20.1250.20:FF:000013">
    <property type="entry name" value="MFS general substrate transporter"/>
    <property type="match status" value="1"/>
</dbReference>
<feature type="transmembrane region" description="Helical" evidence="6">
    <location>
        <begin position="199"/>
        <end position="221"/>
    </location>
</feature>
<evidence type="ECO:0000313" key="8">
    <source>
        <dbReference type="EMBL" id="RDB22566.1"/>
    </source>
</evidence>
<feature type="transmembrane region" description="Helical" evidence="6">
    <location>
        <begin position="139"/>
        <end position="163"/>
    </location>
</feature>
<feature type="transmembrane region" description="Helical" evidence="6">
    <location>
        <begin position="352"/>
        <end position="372"/>
    </location>
</feature>
<evidence type="ECO:0000259" key="7">
    <source>
        <dbReference type="PROSITE" id="PS50850"/>
    </source>
</evidence>
<dbReference type="OrthoDB" id="2985014at2759"/>
<dbReference type="InParanoid" id="A0A369JUZ1"/>
<evidence type="ECO:0000313" key="9">
    <source>
        <dbReference type="Proteomes" id="UP000076154"/>
    </source>
</evidence>
<feature type="transmembrane region" description="Helical" evidence="6">
    <location>
        <begin position="233"/>
        <end position="255"/>
    </location>
</feature>
<feature type="transmembrane region" description="Helical" evidence="6">
    <location>
        <begin position="410"/>
        <end position="430"/>
    </location>
</feature>
<evidence type="ECO:0000256" key="3">
    <source>
        <dbReference type="ARBA" id="ARBA00022692"/>
    </source>
</evidence>
<feature type="domain" description="Major facilitator superfamily (MFS) profile" evidence="7">
    <location>
        <begin position="72"/>
        <end position="497"/>
    </location>
</feature>
<keyword evidence="5 6" id="KW-0472">Membrane</keyword>
<organism evidence="8 9">
    <name type="scientific">Hypsizygus marmoreus</name>
    <name type="common">White beech mushroom</name>
    <name type="synonym">Agaricus marmoreus</name>
    <dbReference type="NCBI Taxonomy" id="39966"/>
    <lineage>
        <taxon>Eukaryota</taxon>
        <taxon>Fungi</taxon>
        <taxon>Dikarya</taxon>
        <taxon>Basidiomycota</taxon>
        <taxon>Agaricomycotina</taxon>
        <taxon>Agaricomycetes</taxon>
        <taxon>Agaricomycetidae</taxon>
        <taxon>Agaricales</taxon>
        <taxon>Tricholomatineae</taxon>
        <taxon>Lyophyllaceae</taxon>
        <taxon>Hypsizygus</taxon>
    </lineage>
</organism>
<keyword evidence="9" id="KW-1185">Reference proteome</keyword>
<dbReference type="Gene3D" id="1.20.1250.20">
    <property type="entry name" value="MFS general substrate transporter like domains"/>
    <property type="match status" value="2"/>
</dbReference>
<feature type="transmembrane region" description="Helical" evidence="6">
    <location>
        <begin position="384"/>
        <end position="404"/>
    </location>
</feature>
<evidence type="ECO:0000256" key="1">
    <source>
        <dbReference type="ARBA" id="ARBA00004141"/>
    </source>
</evidence>
<feature type="transmembrane region" description="Helical" evidence="6">
    <location>
        <begin position="109"/>
        <end position="127"/>
    </location>
</feature>
<protein>
    <recommendedName>
        <fullName evidence="7">Major facilitator superfamily (MFS) profile domain-containing protein</fullName>
    </recommendedName>
</protein>
<dbReference type="PANTHER" id="PTHR43791">
    <property type="entry name" value="PERMEASE-RELATED"/>
    <property type="match status" value="1"/>
</dbReference>
<dbReference type="AlphaFoldDB" id="A0A369JUZ1"/>
<dbReference type="InterPro" id="IPR036259">
    <property type="entry name" value="MFS_trans_sf"/>
</dbReference>